<organism evidence="2">
    <name type="scientific">uncultured Dysgonomonas sp</name>
    <dbReference type="NCBI Taxonomy" id="206096"/>
    <lineage>
        <taxon>Bacteria</taxon>
        <taxon>Pseudomonadati</taxon>
        <taxon>Bacteroidota</taxon>
        <taxon>Bacteroidia</taxon>
        <taxon>Bacteroidales</taxon>
        <taxon>Dysgonomonadaceae</taxon>
        <taxon>Dysgonomonas</taxon>
        <taxon>environmental samples</taxon>
    </lineage>
</organism>
<gene>
    <name evidence="2" type="ORF">KL86DYS2_10402</name>
</gene>
<feature type="signal peptide" evidence="1">
    <location>
        <begin position="1"/>
        <end position="23"/>
    </location>
</feature>
<keyword evidence="1" id="KW-0732">Signal</keyword>
<name>A0A212IZL0_9BACT</name>
<dbReference type="AlphaFoldDB" id="A0A212IZL0"/>
<dbReference type="EMBL" id="FLUL01000001">
    <property type="protein sequence ID" value="SBV92663.1"/>
    <property type="molecule type" value="Genomic_DNA"/>
</dbReference>
<sequence length="58" mass="6333">MINKKKVSIVALGIMAFILSANAQDRRYISITEAVETASRNNPNVKISELDTKVANAN</sequence>
<protein>
    <recommendedName>
        <fullName evidence="3">Outer membrane efflux protein</fullName>
    </recommendedName>
</protein>
<evidence type="ECO:0000313" key="2">
    <source>
        <dbReference type="EMBL" id="SBV92663.1"/>
    </source>
</evidence>
<dbReference type="SUPFAM" id="SSF56954">
    <property type="entry name" value="Outer membrane efflux proteins (OEP)"/>
    <property type="match status" value="1"/>
</dbReference>
<evidence type="ECO:0000256" key="1">
    <source>
        <dbReference type="SAM" id="SignalP"/>
    </source>
</evidence>
<proteinExistence type="predicted"/>
<accession>A0A212IZL0</accession>
<evidence type="ECO:0008006" key="3">
    <source>
        <dbReference type="Google" id="ProtNLM"/>
    </source>
</evidence>
<feature type="chain" id="PRO_5012194329" description="Outer membrane efflux protein" evidence="1">
    <location>
        <begin position="24"/>
        <end position="58"/>
    </location>
</feature>
<dbReference type="RefSeq" id="WP_296946628.1">
    <property type="nucleotide sequence ID" value="NZ_LT599021.1"/>
</dbReference>
<reference evidence="2" key="1">
    <citation type="submission" date="2016-04" db="EMBL/GenBank/DDBJ databases">
        <authorList>
            <person name="Evans L.H."/>
            <person name="Alamgir A."/>
            <person name="Owens N."/>
            <person name="Weber N.D."/>
            <person name="Virtaneva K."/>
            <person name="Barbian K."/>
            <person name="Babar A."/>
            <person name="Rosenke K."/>
        </authorList>
    </citation>
    <scope>NUCLEOTIDE SEQUENCE</scope>
    <source>
        <strain evidence="2">86-2</strain>
    </source>
</reference>